<feature type="signal peptide" evidence="1">
    <location>
        <begin position="1"/>
        <end position="21"/>
    </location>
</feature>
<protein>
    <submittedName>
        <fullName evidence="2">Hypotheticial protein</fullName>
    </submittedName>
</protein>
<evidence type="ECO:0000256" key="1">
    <source>
        <dbReference type="SAM" id="SignalP"/>
    </source>
</evidence>
<feature type="chain" id="PRO_5005327865" evidence="1">
    <location>
        <begin position="22"/>
        <end position="94"/>
    </location>
</feature>
<name>A0A0K0EDI3_STRER</name>
<reference evidence="2" key="1">
    <citation type="submission" date="2015-08" db="UniProtKB">
        <authorList>
            <consortium name="WormBaseParasite"/>
        </authorList>
    </citation>
    <scope>IDENTIFICATION</scope>
</reference>
<accession>A0A0K0EDI3</accession>
<keyword evidence="1" id="KW-0732">Signal</keyword>
<organism evidence="2">
    <name type="scientific">Strongyloides stercoralis</name>
    <name type="common">Threadworm</name>
    <dbReference type="NCBI Taxonomy" id="6248"/>
    <lineage>
        <taxon>Eukaryota</taxon>
        <taxon>Metazoa</taxon>
        <taxon>Ecdysozoa</taxon>
        <taxon>Nematoda</taxon>
        <taxon>Chromadorea</taxon>
        <taxon>Rhabditida</taxon>
        <taxon>Tylenchina</taxon>
        <taxon>Panagrolaimomorpha</taxon>
        <taxon>Strongyloidoidea</taxon>
        <taxon>Strongyloididae</taxon>
        <taxon>Strongyloides</taxon>
    </lineage>
</organism>
<sequence length="94" mass="10937">MNCNKILFLLIVLLLSNYVKSQWGCHYHYDCQLNCACYMYSYGSFCASKCNFANENFICNPYYSCVKSSDESETDDFVCIPENFALNEIMKNLK</sequence>
<proteinExistence type="predicted"/>
<evidence type="ECO:0000313" key="2">
    <source>
        <dbReference type="WBParaSite" id="SSTP_0000754550.1"/>
    </source>
</evidence>
<dbReference type="AlphaFoldDB" id="A0A0K0EDI3"/>
<dbReference type="WBParaSite" id="SSTP_0000754550.1">
    <property type="protein sequence ID" value="SSTP_0000754550.1"/>
    <property type="gene ID" value="SSTP_0000754550"/>
</dbReference>